<organism evidence="2 3">
    <name type="scientific">Candidatus Accumulibacter vicinus</name>
    <dbReference type="NCBI Taxonomy" id="2954382"/>
    <lineage>
        <taxon>Bacteria</taxon>
        <taxon>Pseudomonadati</taxon>
        <taxon>Pseudomonadota</taxon>
        <taxon>Betaproteobacteria</taxon>
        <taxon>Candidatus Accumulibacter</taxon>
    </lineage>
</organism>
<evidence type="ECO:0000313" key="3">
    <source>
        <dbReference type="Proteomes" id="UP000019812"/>
    </source>
</evidence>
<comment type="caution">
    <text evidence="2">The sequence shown here is derived from an EMBL/GenBank/DDBJ whole genome shotgun (WGS) entry which is preliminary data.</text>
</comment>
<sequence length="246" mass="26760">MGYAVLVKFPGGQQALVARARLGNPDMEVDSLVERGIDRCQRRPVVDGRQPAGVAVGHDLDAPALADLCAQPLQAVLADAAALLHILLGDPARFEPRRLGAQWRRQRHQAGLQARQRPVQIDRRRPRRPEPPDRGEQGGVIGTRGERQRDPISGGDPDQRCAAYLHAADRLHHRLQAVQSQHPAGLRQCRLVDDVDGTGLGYGGDRSRWFALDSHDRHSTSRAGQGAGPLNSASTTCCLAFCEPIS</sequence>
<gene>
    <name evidence="2" type="ORF">CAPSK01_000042</name>
</gene>
<proteinExistence type="predicted"/>
<evidence type="ECO:0000313" key="2">
    <source>
        <dbReference type="EMBL" id="KFB70207.1"/>
    </source>
</evidence>
<feature type="region of interest" description="Disordered" evidence="1">
    <location>
        <begin position="102"/>
        <end position="159"/>
    </location>
</feature>
<reference evidence="2 3" key="1">
    <citation type="submission" date="2014-07" db="EMBL/GenBank/DDBJ databases">
        <title>Expanding our view of genomic diversity in Candidatus Accumulibacter clades.</title>
        <authorList>
            <person name="Skennerton C.T."/>
            <person name="Barr J.J."/>
            <person name="Slater F.R."/>
            <person name="Bond P.L."/>
            <person name="Tyson G.W."/>
        </authorList>
    </citation>
    <scope>NUCLEOTIDE SEQUENCE [LARGE SCALE GENOMIC DNA]</scope>
    <source>
        <strain evidence="3">SK-01</strain>
    </source>
</reference>
<accession>A0A084Y663</accession>
<feature type="compositionally biased region" description="Basic and acidic residues" evidence="1">
    <location>
        <begin position="120"/>
        <end position="136"/>
    </location>
</feature>
<protein>
    <submittedName>
        <fullName evidence="2">Uncharacterized protein</fullName>
    </submittedName>
</protein>
<dbReference type="EMBL" id="JDSS02000002">
    <property type="protein sequence ID" value="KFB70207.1"/>
    <property type="molecule type" value="Genomic_DNA"/>
</dbReference>
<dbReference type="AlphaFoldDB" id="A0A084Y663"/>
<dbReference type="Proteomes" id="UP000019812">
    <property type="component" value="Unassembled WGS sequence"/>
</dbReference>
<name>A0A084Y663_9PROT</name>
<evidence type="ECO:0000256" key="1">
    <source>
        <dbReference type="SAM" id="MobiDB-lite"/>
    </source>
</evidence>